<evidence type="ECO:0000313" key="4">
    <source>
        <dbReference type="Proteomes" id="UP000694865"/>
    </source>
</evidence>
<dbReference type="Gene3D" id="3.40.190.10">
    <property type="entry name" value="Periplasmic binding protein-like II"/>
    <property type="match status" value="2"/>
</dbReference>
<accession>A0ABM0MU94</accession>
<dbReference type="GeneID" id="100375244"/>
<reference evidence="5" key="1">
    <citation type="submission" date="2025-08" db="UniProtKB">
        <authorList>
            <consortium name="RefSeq"/>
        </authorList>
    </citation>
    <scope>IDENTIFICATION</scope>
    <source>
        <tissue evidence="5">Testes</tissue>
    </source>
</reference>
<evidence type="ECO:0000259" key="3">
    <source>
        <dbReference type="Pfam" id="PF00497"/>
    </source>
</evidence>
<dbReference type="SUPFAM" id="SSF53850">
    <property type="entry name" value="Periplasmic binding protein-like II"/>
    <property type="match status" value="1"/>
</dbReference>
<feature type="signal peptide" evidence="2">
    <location>
        <begin position="1"/>
        <end position="18"/>
    </location>
</feature>
<dbReference type="PANTHER" id="PTHR35936">
    <property type="entry name" value="MEMBRANE-BOUND LYTIC MUREIN TRANSGLYCOSYLASE F"/>
    <property type="match status" value="1"/>
</dbReference>
<evidence type="ECO:0000256" key="2">
    <source>
        <dbReference type="SAM" id="SignalP"/>
    </source>
</evidence>
<feature type="domain" description="Solute-binding protein family 3/N-terminal" evidence="3">
    <location>
        <begin position="158"/>
        <end position="375"/>
    </location>
</feature>
<evidence type="ECO:0000256" key="1">
    <source>
        <dbReference type="ARBA" id="ARBA00022729"/>
    </source>
</evidence>
<gene>
    <name evidence="5" type="primary">LOC100375244</name>
</gene>
<feature type="chain" id="PRO_5045821654" evidence="2">
    <location>
        <begin position="19"/>
        <end position="393"/>
    </location>
</feature>
<name>A0ABM0MU94_SACKO</name>
<keyword evidence="1 2" id="KW-0732">Signal</keyword>
<organism evidence="4 5">
    <name type="scientific">Saccoglossus kowalevskii</name>
    <name type="common">Acorn worm</name>
    <dbReference type="NCBI Taxonomy" id="10224"/>
    <lineage>
        <taxon>Eukaryota</taxon>
        <taxon>Metazoa</taxon>
        <taxon>Hemichordata</taxon>
        <taxon>Enteropneusta</taxon>
        <taxon>Harrimaniidae</taxon>
        <taxon>Saccoglossus</taxon>
    </lineage>
</organism>
<sequence length="393" mass="43494">MNRFSVLALICLFALTQGAGLFDGSMLGELEGGEDGGLFDGELKDRPILRAMLMKKLFGQDENTGGAQPPFPLIRAMMSQNAQMPVLRAMLARQIMQGGQVPQPLSQDEGLPGPLRAMILFRLVTPAIGKKIVEGIKERKDAERVYTFQTTLACDCALNYVDDDGEMKGFSFDLIRAVCEEAGKQCRVQYDTSTNCVSHDGNHPVAGEGLMGKHYDACEGWVKTTHREHILGFTKPYWKDVASSSFYIKPENPTGFDPADITDKKIGFMSGWVGDHSCLTDITGYSSSTDNYVYFKDRKAILDALEAEEVSAIFLLDQYANNALQKGYVTIGESRNCAGSGDQHMITRKDNDLSTWWDEALTSMMESGKYYAVCNKARVDHGHMGEVQCITDY</sequence>
<dbReference type="RefSeq" id="XP_006823585.1">
    <property type="nucleotide sequence ID" value="XM_006823522.1"/>
</dbReference>
<dbReference type="Proteomes" id="UP000694865">
    <property type="component" value="Unplaced"/>
</dbReference>
<keyword evidence="4" id="KW-1185">Reference proteome</keyword>
<dbReference type="InterPro" id="IPR001638">
    <property type="entry name" value="Solute-binding_3/MltF_N"/>
</dbReference>
<proteinExistence type="predicted"/>
<evidence type="ECO:0000313" key="5">
    <source>
        <dbReference type="RefSeq" id="XP_006823585.1"/>
    </source>
</evidence>
<dbReference type="Pfam" id="PF00497">
    <property type="entry name" value="SBP_bac_3"/>
    <property type="match status" value="1"/>
</dbReference>
<protein>
    <submittedName>
        <fullName evidence="5">Uncharacterized protein LOC100375244</fullName>
    </submittedName>
</protein>
<dbReference type="PANTHER" id="PTHR35936:SF19">
    <property type="entry name" value="AMINO-ACID-BINDING PROTEIN YXEM-RELATED"/>
    <property type="match status" value="1"/>
</dbReference>